<dbReference type="OrthoDB" id="6757294at2759"/>
<organism evidence="3 4">
    <name type="scientific">Psylliodes chrysocephalus</name>
    <dbReference type="NCBI Taxonomy" id="3402493"/>
    <lineage>
        <taxon>Eukaryota</taxon>
        <taxon>Metazoa</taxon>
        <taxon>Ecdysozoa</taxon>
        <taxon>Arthropoda</taxon>
        <taxon>Hexapoda</taxon>
        <taxon>Insecta</taxon>
        <taxon>Pterygota</taxon>
        <taxon>Neoptera</taxon>
        <taxon>Endopterygota</taxon>
        <taxon>Coleoptera</taxon>
        <taxon>Polyphaga</taxon>
        <taxon>Cucujiformia</taxon>
        <taxon>Chrysomeloidea</taxon>
        <taxon>Chrysomelidae</taxon>
        <taxon>Galerucinae</taxon>
        <taxon>Alticini</taxon>
        <taxon>Psylliodes</taxon>
    </lineage>
</organism>
<evidence type="ECO:0000313" key="4">
    <source>
        <dbReference type="Proteomes" id="UP001153636"/>
    </source>
</evidence>
<feature type="region of interest" description="Disordered" evidence="1">
    <location>
        <begin position="246"/>
        <end position="274"/>
    </location>
</feature>
<dbReference type="Proteomes" id="UP001153636">
    <property type="component" value="Chromosome 2"/>
</dbReference>
<sequence>MDADTLAILLQQQNKILEQLTKKIDNVVSGASSTTDNTELIIESLARNLMEFVPDLDNNVTFDSWFRRNEDLFLIDGAKLDDAARVRLLLRNLSTPAHEKYINFILPKHPRDYTFNQTVATLKKIFGQRISIFSTRYKCFQISKSETDDFLTYAGIVNKQCEDFQLKKLSENQFKCLMFVIGLKSAQYSNITTRLLSKIDKDDKDDISLEQLVDECHKILSLEADTALVEQNSSQVHAVFNKNKNSSTSQHFNIQNRPRRITQRPKRYGYDDLS</sequence>
<proteinExistence type="predicted"/>
<dbReference type="InterPro" id="IPR055510">
    <property type="entry name" value="DUF7083"/>
</dbReference>
<feature type="compositionally biased region" description="Basic residues" evidence="1">
    <location>
        <begin position="257"/>
        <end position="267"/>
    </location>
</feature>
<reference evidence="3" key="1">
    <citation type="submission" date="2022-01" db="EMBL/GenBank/DDBJ databases">
        <authorList>
            <person name="King R."/>
        </authorList>
    </citation>
    <scope>NUCLEOTIDE SEQUENCE</scope>
</reference>
<evidence type="ECO:0000313" key="3">
    <source>
        <dbReference type="EMBL" id="CAH1105699.1"/>
    </source>
</evidence>
<dbReference type="Pfam" id="PF23309">
    <property type="entry name" value="DUF7083"/>
    <property type="match status" value="1"/>
</dbReference>
<protein>
    <recommendedName>
        <fullName evidence="2">DUF7083 domain-containing protein</fullName>
    </recommendedName>
</protein>
<name>A0A9P0CVG2_9CUCU</name>
<evidence type="ECO:0000259" key="2">
    <source>
        <dbReference type="Pfam" id="PF23309"/>
    </source>
</evidence>
<feature type="compositionally biased region" description="Polar residues" evidence="1">
    <location>
        <begin position="246"/>
        <end position="256"/>
    </location>
</feature>
<evidence type="ECO:0000256" key="1">
    <source>
        <dbReference type="SAM" id="MobiDB-lite"/>
    </source>
</evidence>
<dbReference type="EMBL" id="OV651814">
    <property type="protein sequence ID" value="CAH1105699.1"/>
    <property type="molecule type" value="Genomic_DNA"/>
</dbReference>
<feature type="domain" description="DUF7083" evidence="2">
    <location>
        <begin position="42"/>
        <end position="128"/>
    </location>
</feature>
<dbReference type="AlphaFoldDB" id="A0A9P0CVG2"/>
<accession>A0A9P0CVG2</accession>
<gene>
    <name evidence="3" type="ORF">PSYICH_LOCUS7547</name>
</gene>
<keyword evidence="4" id="KW-1185">Reference proteome</keyword>